<evidence type="ECO:0000313" key="2">
    <source>
        <dbReference type="Proteomes" id="UP000678393"/>
    </source>
</evidence>
<keyword evidence="2" id="KW-1185">Reference proteome</keyword>
<dbReference type="Proteomes" id="UP000678393">
    <property type="component" value="Unassembled WGS sequence"/>
</dbReference>
<dbReference type="AlphaFoldDB" id="A0A8S3Z776"/>
<protein>
    <submittedName>
        <fullName evidence="1">Uncharacterized protein</fullName>
    </submittedName>
</protein>
<proteinExistence type="predicted"/>
<evidence type="ECO:0000313" key="1">
    <source>
        <dbReference type="EMBL" id="CAG5125357.1"/>
    </source>
</evidence>
<organism evidence="1 2">
    <name type="scientific">Candidula unifasciata</name>
    <dbReference type="NCBI Taxonomy" id="100452"/>
    <lineage>
        <taxon>Eukaryota</taxon>
        <taxon>Metazoa</taxon>
        <taxon>Spiralia</taxon>
        <taxon>Lophotrochozoa</taxon>
        <taxon>Mollusca</taxon>
        <taxon>Gastropoda</taxon>
        <taxon>Heterobranchia</taxon>
        <taxon>Euthyneura</taxon>
        <taxon>Panpulmonata</taxon>
        <taxon>Eupulmonata</taxon>
        <taxon>Stylommatophora</taxon>
        <taxon>Helicina</taxon>
        <taxon>Helicoidea</taxon>
        <taxon>Geomitridae</taxon>
        <taxon>Candidula</taxon>
    </lineage>
</organism>
<sequence length="366" mass="40557">MNISDSVCLNTCRHFTLKHCRCVFVINVFHEKCVYIQKLARPAKVNVTDPTGSPSVVSIARQPVPLHDQTRRAVIRVYSSSKFSESSLNPASDHWDQGDRKHVSSMTLVQMNSGNTGAELSVAANVQRSNSLIIKHLNSNPTLMGLDMGPVMSPKSVTIESDHLCHSSKEDFICHAASECSNGTDIRYMFSETGYAATASQQTLEPVDSDMVSTNTCQTPAHILENLSSFRTHFPQRVGRPQIGIAAVIKSKVGLRQDGAAQETIKFQSPELLKLVGITPATSAPHSDEFSYTKVDRVPLQMQDNSNQKEPLSSSNVTEWVHVSISQPETPGPKTLDESIDEKWKEVRNFLRSPEYEPPVKRRKQA</sequence>
<comment type="caution">
    <text evidence="1">The sequence shown here is derived from an EMBL/GenBank/DDBJ whole genome shotgun (WGS) entry which is preliminary data.</text>
</comment>
<gene>
    <name evidence="1" type="ORF">CUNI_LOCUS10915</name>
</gene>
<feature type="non-terminal residue" evidence="1">
    <location>
        <position position="366"/>
    </location>
</feature>
<accession>A0A8S3Z776</accession>
<reference evidence="1" key="1">
    <citation type="submission" date="2021-04" db="EMBL/GenBank/DDBJ databases">
        <authorList>
            <consortium name="Molecular Ecology Group"/>
        </authorList>
    </citation>
    <scope>NUCLEOTIDE SEQUENCE</scope>
</reference>
<dbReference type="EMBL" id="CAJHNH020002034">
    <property type="protein sequence ID" value="CAG5125357.1"/>
    <property type="molecule type" value="Genomic_DNA"/>
</dbReference>
<name>A0A8S3Z776_9EUPU</name>